<dbReference type="Proteomes" id="UP000237105">
    <property type="component" value="Unassembled WGS sequence"/>
</dbReference>
<organism evidence="1 2">
    <name type="scientific">Parasponia andersonii</name>
    <name type="common">Sponia andersonii</name>
    <dbReference type="NCBI Taxonomy" id="3476"/>
    <lineage>
        <taxon>Eukaryota</taxon>
        <taxon>Viridiplantae</taxon>
        <taxon>Streptophyta</taxon>
        <taxon>Embryophyta</taxon>
        <taxon>Tracheophyta</taxon>
        <taxon>Spermatophyta</taxon>
        <taxon>Magnoliopsida</taxon>
        <taxon>eudicotyledons</taxon>
        <taxon>Gunneridae</taxon>
        <taxon>Pentapetalae</taxon>
        <taxon>rosids</taxon>
        <taxon>fabids</taxon>
        <taxon>Rosales</taxon>
        <taxon>Cannabaceae</taxon>
        <taxon>Parasponia</taxon>
    </lineage>
</organism>
<evidence type="ECO:0000313" key="1">
    <source>
        <dbReference type="EMBL" id="PON47763.1"/>
    </source>
</evidence>
<comment type="caution">
    <text evidence="1">The sequence shown here is derived from an EMBL/GenBank/DDBJ whole genome shotgun (WGS) entry which is preliminary data.</text>
</comment>
<dbReference type="EMBL" id="JXTB01000289">
    <property type="protein sequence ID" value="PON47763.1"/>
    <property type="molecule type" value="Genomic_DNA"/>
</dbReference>
<proteinExistence type="predicted"/>
<accession>A0A2P5BG56</accession>
<gene>
    <name evidence="1" type="ORF">PanWU01x14_242300</name>
</gene>
<reference evidence="2" key="1">
    <citation type="submission" date="2016-06" db="EMBL/GenBank/DDBJ databases">
        <title>Parallel loss of symbiosis genes in relatives of nitrogen-fixing non-legume Parasponia.</title>
        <authorList>
            <person name="Van Velzen R."/>
            <person name="Holmer R."/>
            <person name="Bu F."/>
            <person name="Rutten L."/>
            <person name="Van Zeijl A."/>
            <person name="Liu W."/>
            <person name="Santuari L."/>
            <person name="Cao Q."/>
            <person name="Sharma T."/>
            <person name="Shen D."/>
            <person name="Roswanjaya Y."/>
            <person name="Wardhani T."/>
            <person name="Kalhor M.S."/>
            <person name="Jansen J."/>
            <person name="Van den Hoogen J."/>
            <person name="Gungor B."/>
            <person name="Hartog M."/>
            <person name="Hontelez J."/>
            <person name="Verver J."/>
            <person name="Yang W.-C."/>
            <person name="Schijlen E."/>
            <person name="Repin R."/>
            <person name="Schilthuizen M."/>
            <person name="Schranz E."/>
            <person name="Heidstra R."/>
            <person name="Miyata K."/>
            <person name="Fedorova E."/>
            <person name="Kohlen W."/>
            <person name="Bisseling T."/>
            <person name="Smit S."/>
            <person name="Geurts R."/>
        </authorList>
    </citation>
    <scope>NUCLEOTIDE SEQUENCE [LARGE SCALE GENOMIC DNA]</scope>
    <source>
        <strain evidence="2">cv. WU1-14</strain>
    </source>
</reference>
<dbReference type="AlphaFoldDB" id="A0A2P5BG56"/>
<protein>
    <submittedName>
        <fullName evidence="1">Uncharacterized protein</fullName>
    </submittedName>
</protein>
<evidence type="ECO:0000313" key="2">
    <source>
        <dbReference type="Proteomes" id="UP000237105"/>
    </source>
</evidence>
<sequence length="91" mass="10490">MRISSHGVLLSPFVQDSSWQESPRTFSNPFFGFIKDLFISHWRLGQIWLMPSRVHGITVALGIEHWVQSIAVLKSWKGYMRANATMLYTGH</sequence>
<name>A0A2P5BG56_PARAD</name>
<keyword evidence="2" id="KW-1185">Reference proteome</keyword>